<dbReference type="InterPro" id="IPR029052">
    <property type="entry name" value="Metallo-depent_PP-like"/>
</dbReference>
<dbReference type="PANTHER" id="PTHR37523:SF1">
    <property type="entry name" value="CALCINEURIN-LIKE PHOSPHOESTERASE DOMAIN-CONTAINING PROTEIN"/>
    <property type="match status" value="1"/>
</dbReference>
<dbReference type="PaxDb" id="166486-ERS852572_01879"/>
<dbReference type="RefSeq" id="WP_005335585.1">
    <property type="nucleotide sequence ID" value="NZ_CABIYH010000013.1"/>
</dbReference>
<dbReference type="GO" id="GO:0016787">
    <property type="term" value="F:hydrolase activity"/>
    <property type="evidence" value="ECO:0007669"/>
    <property type="project" value="InterPro"/>
</dbReference>
<dbReference type="Gene3D" id="3.60.21.10">
    <property type="match status" value="1"/>
</dbReference>
<dbReference type="PANTHER" id="PTHR37523">
    <property type="entry name" value="METALLOPHOSPHOESTERASE"/>
    <property type="match status" value="1"/>
</dbReference>
<dbReference type="Proteomes" id="UP000095350">
    <property type="component" value="Unassembled WGS sequence"/>
</dbReference>
<dbReference type="AlphaFoldDB" id="A0A173U7P9"/>
<gene>
    <name evidence="2" type="ORF">ERS852572_01879</name>
</gene>
<evidence type="ECO:0000313" key="3">
    <source>
        <dbReference type="Proteomes" id="UP000095350"/>
    </source>
</evidence>
<dbReference type="EMBL" id="CYXZ01000013">
    <property type="protein sequence ID" value="CUN09528.1"/>
    <property type="molecule type" value="Genomic_DNA"/>
</dbReference>
<evidence type="ECO:0000313" key="2">
    <source>
        <dbReference type="EMBL" id="CUN09528.1"/>
    </source>
</evidence>
<dbReference type="SUPFAM" id="SSF56300">
    <property type="entry name" value="Metallo-dependent phosphatases"/>
    <property type="match status" value="1"/>
</dbReference>
<dbReference type="OrthoDB" id="332939at2"/>
<dbReference type="STRING" id="166486.ERS852572_01879"/>
<proteinExistence type="predicted"/>
<organism evidence="2 3">
    <name type="scientific">Roseburia intestinalis</name>
    <dbReference type="NCBI Taxonomy" id="166486"/>
    <lineage>
        <taxon>Bacteria</taxon>
        <taxon>Bacillati</taxon>
        <taxon>Bacillota</taxon>
        <taxon>Clostridia</taxon>
        <taxon>Lachnospirales</taxon>
        <taxon>Lachnospiraceae</taxon>
        <taxon>Roseburia</taxon>
    </lineage>
</organism>
<dbReference type="GeneID" id="92863815"/>
<reference evidence="2 3" key="1">
    <citation type="submission" date="2015-09" db="EMBL/GenBank/DDBJ databases">
        <authorList>
            <consortium name="Pathogen Informatics"/>
        </authorList>
    </citation>
    <scope>NUCLEOTIDE SEQUENCE [LARGE SCALE GENOMIC DNA]</scope>
    <source>
        <strain evidence="2 3">2789STDY5834960</strain>
    </source>
</reference>
<dbReference type="Pfam" id="PF00149">
    <property type="entry name" value="Metallophos"/>
    <property type="match status" value="1"/>
</dbReference>
<evidence type="ECO:0000259" key="1">
    <source>
        <dbReference type="Pfam" id="PF00149"/>
    </source>
</evidence>
<sequence>MKILYVTDLHGDKKKYRKILDVAIEKEIKVIVNGGDMLPKQCDRHSEQSFFINGFLDEYFEELKKQDITYLAMLGNDDLLAADEMFDNLCDRFENVCNIAGRKFSVNGYEFIGMNYILDHPFGCKDRVVTETHYIPQRQLSPVAGISNAVDYDRIYNWLEYSRTELPHMCDVLKKLPLPDDRQKAVYVMHMPPAGLRLGQLRYQDLDIGSVDIYEFLKEKQPLLSLHGHIHESPDTEKGKWINQIHQTTCIQTGQTELNDKYMVYAEIDLQEKKYERKVISVD</sequence>
<accession>A0A173U7P9</accession>
<protein>
    <submittedName>
        <fullName evidence="2">Calcineurin-like phosphoesterase superfamily domain</fullName>
    </submittedName>
</protein>
<dbReference type="InterPro" id="IPR004843">
    <property type="entry name" value="Calcineurin-like_PHP"/>
</dbReference>
<name>A0A173U7P9_9FIRM</name>
<feature type="domain" description="Calcineurin-like phosphoesterase" evidence="1">
    <location>
        <begin position="1"/>
        <end position="232"/>
    </location>
</feature>